<sequence length="1045" mass="107079">MQQSSTLQNVRVVVMLVMAASLALFGASVAPQQAADAAGPATFTVSLAADAPSATTGTASNFTITYSCSGTVPCEGAVISLPLPQYVTAQMPGWGFSWWAAPVLTNSADVAVSATGSDGVVTFTMNGGLAVGTTGTLGVRYTSNSLTTPNGSQLLVTANANGSNADPSTSSASMQLTAPTQTAVLQSSVYGVVYLDQDVTIHHFLGAASPYAIGVEGVASVATFQQDLPAGAEFVSSIPMPDSIVGNQLTWNNLPDAGNTYEPGQRKLDVVVRFPSAAFSDGQTVTPVASAAGTMVGGGAFTVSRPATVNLKTFVEHLEPYLQVTTSNYAYVDNAVPRGGEYGFNYYLNNYNSTVPSVSAILSTDVAPGFNFTTMYAAAGNTVSWVTALGAVGSKVLTENTLLAADLQLEPGDRVTHFDVELGAVAAPSSAGFQLNGTTTDESVNVVQQCGSLLMTSASGAQATASGCGQYRVVDPFLYPTVYLSPPSSSEAFRPGSTVTWATSAFNQNVGNLEWQPVLYFIAPIGTRVASTPTSPPSGWCQPDDAHKNPTVDVQRGAFHGQDVVVVSWPDADPLTPSSNLCGPDINTVVTTAPPGTITANLYGGSASGPIPLGPLVGVPLDSDASQPWAQLVRDDRGIVPGGTDSSFLARSLASVPTGTGASLTTNLGVQGSFDSDYVHPPAVGSAAPGTPFSYQLPISNTGNVGLRDVVLYDILPYQGDTGVSAALAGVSRESQFTPTLLGEVTPPAGFTVFYSSSTNPCRPEVNPNATGCDDDWTESPADIASVRSLKFVQDAGATLLPGAESRTTWSMFIDPNIAGDQIAVNTAAYSATRVDTGATLNNETSPVAIRVVESDLRVTIIGGERVAQTTTPLVVAAVNDGMSQSAATVSVSLSEGFALGLEPAADSRWGCTVADDALSAECGSGGLLDVGVEYRLPLTVTVPNAGATATVTAGITGPFPDPNEANNNAEAVITVVEVPPTPPVTPTPPVPTPTNGGGTTGSNGGSAGQLVLTGSGDGLYWIVGAAFVGLGWLLLLRRRRNFRP</sequence>
<feature type="domain" description="Beta/gamma crystallin 'Greek key'" evidence="4">
    <location>
        <begin position="808"/>
        <end position="854"/>
    </location>
</feature>
<feature type="signal peptide" evidence="3">
    <location>
        <begin position="1"/>
        <end position="34"/>
    </location>
</feature>
<evidence type="ECO:0000256" key="1">
    <source>
        <dbReference type="SAM" id="MobiDB-lite"/>
    </source>
</evidence>
<feature type="compositionally biased region" description="Gly residues" evidence="1">
    <location>
        <begin position="996"/>
        <end position="1007"/>
    </location>
</feature>
<feature type="compositionally biased region" description="Pro residues" evidence="1">
    <location>
        <begin position="980"/>
        <end position="993"/>
    </location>
</feature>
<feature type="region of interest" description="Disordered" evidence="1">
    <location>
        <begin position="980"/>
        <end position="1007"/>
    </location>
</feature>
<feature type="chain" id="PRO_5039709918" description="Beta/gamma crystallin 'Greek key' domain-containing protein" evidence="3">
    <location>
        <begin position="35"/>
        <end position="1045"/>
    </location>
</feature>
<evidence type="ECO:0000259" key="4">
    <source>
        <dbReference type="PROSITE" id="PS50915"/>
    </source>
</evidence>
<dbReference type="PROSITE" id="PS50915">
    <property type="entry name" value="CRYSTALLIN_BETA_GAMMA"/>
    <property type="match status" value="1"/>
</dbReference>
<keyword evidence="2" id="KW-1133">Transmembrane helix</keyword>
<proteinExistence type="predicted"/>
<name>A0A7X5R2I9_9MICO</name>
<keyword evidence="3" id="KW-0732">Signal</keyword>
<protein>
    <recommendedName>
        <fullName evidence="4">Beta/gamma crystallin 'Greek key' domain-containing protein</fullName>
    </recommendedName>
</protein>
<dbReference type="RefSeq" id="WP_167150791.1">
    <property type="nucleotide sequence ID" value="NZ_JAAMOX010000002.1"/>
</dbReference>
<organism evidence="5 6">
    <name type="scientific">Lysinibacter cavernae</name>
    <dbReference type="NCBI Taxonomy" id="1640652"/>
    <lineage>
        <taxon>Bacteria</taxon>
        <taxon>Bacillati</taxon>
        <taxon>Actinomycetota</taxon>
        <taxon>Actinomycetes</taxon>
        <taxon>Micrococcales</taxon>
        <taxon>Microbacteriaceae</taxon>
        <taxon>Lysinibacter</taxon>
    </lineage>
</organism>
<dbReference type="Proteomes" id="UP000541033">
    <property type="component" value="Unassembled WGS sequence"/>
</dbReference>
<dbReference type="InterPro" id="IPR001064">
    <property type="entry name" value="Beta/gamma_crystallin"/>
</dbReference>
<feature type="transmembrane region" description="Helical" evidence="2">
    <location>
        <begin position="1019"/>
        <end position="1037"/>
    </location>
</feature>
<dbReference type="EMBL" id="JAAMOX010000002">
    <property type="protein sequence ID" value="NIH54409.1"/>
    <property type="molecule type" value="Genomic_DNA"/>
</dbReference>
<evidence type="ECO:0000256" key="3">
    <source>
        <dbReference type="SAM" id="SignalP"/>
    </source>
</evidence>
<keyword evidence="2" id="KW-0472">Membrane</keyword>
<evidence type="ECO:0000313" key="6">
    <source>
        <dbReference type="Proteomes" id="UP000541033"/>
    </source>
</evidence>
<dbReference type="AlphaFoldDB" id="A0A7X5R2I9"/>
<keyword evidence="2" id="KW-0812">Transmembrane</keyword>
<reference evidence="5 6" key="1">
    <citation type="submission" date="2020-02" db="EMBL/GenBank/DDBJ databases">
        <title>Sequencing the genomes of 1000 actinobacteria strains.</title>
        <authorList>
            <person name="Klenk H.-P."/>
        </authorList>
    </citation>
    <scope>NUCLEOTIDE SEQUENCE [LARGE SCALE GENOMIC DNA]</scope>
    <source>
        <strain evidence="5 6">DSM 27960</strain>
    </source>
</reference>
<keyword evidence="6" id="KW-1185">Reference proteome</keyword>
<gene>
    <name evidence="5" type="ORF">FHX76_002305</name>
</gene>
<evidence type="ECO:0000256" key="2">
    <source>
        <dbReference type="SAM" id="Phobius"/>
    </source>
</evidence>
<accession>A0A7X5R2I9</accession>
<evidence type="ECO:0000313" key="5">
    <source>
        <dbReference type="EMBL" id="NIH54409.1"/>
    </source>
</evidence>
<comment type="caution">
    <text evidence="5">The sequence shown here is derived from an EMBL/GenBank/DDBJ whole genome shotgun (WGS) entry which is preliminary data.</text>
</comment>